<sequence length="261" mass="26770">MLITAACSSGSGDPKAKDTGKATPQPAASSAQPSASASPTLQPAVYKKLPDPCSALPKKTLVDLVPKGAKSGKKGKIDDPSSRSSCSWSSLDDNGVKGSQFRWLSVSLLRFESGVVTGSANEQARTFLNQQIDKAESTASDSKSSKQSVSGMGDEAYLVRYHEKRKEGDFKDQKVVVRLENVVVTLDYNGAGLAGDKSPDPDDLSKAAKKAAQDAVSAVLAANGKGTQASSPSTSSATPSQTASKSPSPSASASASATKKG</sequence>
<feature type="compositionally biased region" description="Basic and acidic residues" evidence="1">
    <location>
        <begin position="197"/>
        <end position="206"/>
    </location>
</feature>
<gene>
    <name evidence="2" type="ORF">LK07_14440</name>
</gene>
<feature type="compositionally biased region" description="Low complexity" evidence="1">
    <location>
        <begin position="82"/>
        <end position="93"/>
    </location>
</feature>
<evidence type="ECO:0000256" key="1">
    <source>
        <dbReference type="SAM" id="MobiDB-lite"/>
    </source>
</evidence>
<reference evidence="2 3" key="1">
    <citation type="submission" date="2017-07" db="EMBL/GenBank/DDBJ databases">
        <title>Genome sequence of Streptomyces pluripotens MUSC 137T.</title>
        <authorList>
            <person name="Ser H.-L."/>
            <person name="Lee L.-H."/>
        </authorList>
    </citation>
    <scope>NUCLEOTIDE SEQUENCE [LARGE SCALE GENOMIC DNA]</scope>
    <source>
        <strain evidence="2 3">MUSC 137</strain>
    </source>
</reference>
<name>A0A221P8W0_9ACTN</name>
<feature type="compositionally biased region" description="Polar residues" evidence="1">
    <location>
        <begin position="1"/>
        <end position="11"/>
    </location>
</feature>
<feature type="region of interest" description="Disordered" evidence="1">
    <location>
        <begin position="190"/>
        <end position="209"/>
    </location>
</feature>
<accession>A0A221P8W0</accession>
<dbReference type="AlphaFoldDB" id="A0A221P8W0"/>
<feature type="region of interest" description="Disordered" evidence="1">
    <location>
        <begin position="222"/>
        <end position="261"/>
    </location>
</feature>
<evidence type="ECO:0000313" key="3">
    <source>
        <dbReference type="Proteomes" id="UP000031501"/>
    </source>
</evidence>
<proteinExistence type="predicted"/>
<dbReference type="Proteomes" id="UP000031501">
    <property type="component" value="Chromosome"/>
</dbReference>
<dbReference type="STRING" id="1355015.LK06_013300"/>
<dbReference type="OrthoDB" id="4333909at2"/>
<evidence type="ECO:0000313" key="2">
    <source>
        <dbReference type="EMBL" id="ASN28418.1"/>
    </source>
</evidence>
<dbReference type="KEGG" id="splu:LK06_013300"/>
<feature type="compositionally biased region" description="Low complexity" evidence="1">
    <location>
        <begin position="22"/>
        <end position="44"/>
    </location>
</feature>
<keyword evidence="3" id="KW-1185">Reference proteome</keyword>
<feature type="region of interest" description="Disordered" evidence="1">
    <location>
        <begin position="1"/>
        <end position="93"/>
    </location>
</feature>
<organism evidence="2 3">
    <name type="scientific">Streptomyces pluripotens</name>
    <dbReference type="NCBI Taxonomy" id="1355015"/>
    <lineage>
        <taxon>Bacteria</taxon>
        <taxon>Bacillati</taxon>
        <taxon>Actinomycetota</taxon>
        <taxon>Actinomycetes</taxon>
        <taxon>Kitasatosporales</taxon>
        <taxon>Streptomycetaceae</taxon>
        <taxon>Streptomyces</taxon>
    </lineage>
</organism>
<protein>
    <submittedName>
        <fullName evidence="2">DUF3558 domain-containing protein</fullName>
    </submittedName>
</protein>
<dbReference type="EMBL" id="CP022433">
    <property type="protein sequence ID" value="ASN28418.1"/>
    <property type="molecule type" value="Genomic_DNA"/>
</dbReference>